<accession>A0ABN1DN44</accession>
<feature type="compositionally biased region" description="Low complexity" evidence="1">
    <location>
        <begin position="24"/>
        <end position="39"/>
    </location>
</feature>
<proteinExistence type="predicted"/>
<evidence type="ECO:0000313" key="3">
    <source>
        <dbReference type="Proteomes" id="UP001500729"/>
    </source>
</evidence>
<feature type="compositionally biased region" description="Basic and acidic residues" evidence="1">
    <location>
        <begin position="41"/>
        <end position="92"/>
    </location>
</feature>
<dbReference type="Proteomes" id="UP001500729">
    <property type="component" value="Unassembled WGS sequence"/>
</dbReference>
<feature type="compositionally biased region" description="Low complexity" evidence="1">
    <location>
        <begin position="213"/>
        <end position="224"/>
    </location>
</feature>
<evidence type="ECO:0000313" key="2">
    <source>
        <dbReference type="EMBL" id="GAA0547850.1"/>
    </source>
</evidence>
<feature type="compositionally biased region" description="Low complexity" evidence="1">
    <location>
        <begin position="121"/>
        <end position="134"/>
    </location>
</feature>
<sequence>MRTSRAGGTSKVTRPPAGHRTRISSRASGRSPRRAVGGAPDRGRPQDNDRTRDSRDRRRDIRAQDRDRRRDRLRARVKDRRPDRLRAPDRHRGIGRPQGVVSVLNPANPRSPAKAKRRGADGPAAAPGRSPAGGDAHGPILSGDGLPPSPNTARVAKAWRDAPKKQRTPPARALAAGVEAVDARGKRIKGRTTVRVKGPAGSAVNGGTRRRATATATGTGTARPTLRRGR</sequence>
<keyword evidence="3" id="KW-1185">Reference proteome</keyword>
<protein>
    <submittedName>
        <fullName evidence="2">Uncharacterized protein</fullName>
    </submittedName>
</protein>
<dbReference type="EMBL" id="BAAAGS010000044">
    <property type="protein sequence ID" value="GAA0547850.1"/>
    <property type="molecule type" value="Genomic_DNA"/>
</dbReference>
<reference evidence="2 3" key="1">
    <citation type="journal article" date="2019" name="Int. J. Syst. Evol. Microbiol.">
        <title>The Global Catalogue of Microorganisms (GCM) 10K type strain sequencing project: providing services to taxonomists for standard genome sequencing and annotation.</title>
        <authorList>
            <consortium name="The Broad Institute Genomics Platform"/>
            <consortium name="The Broad Institute Genome Sequencing Center for Infectious Disease"/>
            <person name="Wu L."/>
            <person name="Ma J."/>
        </authorList>
    </citation>
    <scope>NUCLEOTIDE SEQUENCE [LARGE SCALE GENOMIC DNA]</scope>
    <source>
        <strain evidence="2 3">JCM 10303</strain>
    </source>
</reference>
<organism evidence="2 3">
    <name type="scientific">Saccharopolyspora erythraea</name>
    <name type="common">Streptomyces erythraeus</name>
    <dbReference type="NCBI Taxonomy" id="1836"/>
    <lineage>
        <taxon>Bacteria</taxon>
        <taxon>Bacillati</taxon>
        <taxon>Actinomycetota</taxon>
        <taxon>Actinomycetes</taxon>
        <taxon>Pseudonocardiales</taxon>
        <taxon>Pseudonocardiaceae</taxon>
        <taxon>Saccharopolyspora</taxon>
    </lineage>
</organism>
<comment type="caution">
    <text evidence="2">The sequence shown here is derived from an EMBL/GenBank/DDBJ whole genome shotgun (WGS) entry which is preliminary data.</text>
</comment>
<feature type="region of interest" description="Disordered" evidence="1">
    <location>
        <begin position="1"/>
        <end position="230"/>
    </location>
</feature>
<feature type="compositionally biased region" description="Polar residues" evidence="1">
    <location>
        <begin position="1"/>
        <end position="12"/>
    </location>
</feature>
<name>A0ABN1DN44_SACER</name>
<gene>
    <name evidence="2" type="ORF">GCM10009533_53200</name>
</gene>
<evidence type="ECO:0000256" key="1">
    <source>
        <dbReference type="SAM" id="MobiDB-lite"/>
    </source>
</evidence>